<accession>E5RUZ6</accession>
<evidence type="ECO:0000313" key="1">
    <source>
        <dbReference type="EMBL" id="BAJ51804.1"/>
    </source>
</evidence>
<reference evidence="1 2" key="1">
    <citation type="submission" date="2010-10" db="EMBL/GenBank/DDBJ databases">
        <title>Genomic analysis of Ralstonia solanacearum phages RSB2 and RSB3.</title>
        <authorList>
            <person name="Kawasaki T."/>
            <person name="Ishikawa H."/>
            <person name="Shimizu M."/>
            <person name="Omoto W."/>
            <person name="Fujie M."/>
            <person name="Yamada T."/>
        </authorList>
    </citation>
    <scope>NUCLEOTIDE SEQUENCE [LARGE SCALE GENOMIC DNA]</scope>
    <source>
        <strain evidence="1">RSB2</strain>
    </source>
</reference>
<evidence type="ECO:0000313" key="2">
    <source>
        <dbReference type="Proteomes" id="UP000008913"/>
    </source>
</evidence>
<protein>
    <submittedName>
        <fullName evidence="1">Uncharacterized protein ORF16</fullName>
    </submittedName>
</protein>
<dbReference type="Proteomes" id="UP000008913">
    <property type="component" value="Segment"/>
</dbReference>
<organism evidence="1 2">
    <name type="scientific">Ralstonia phage RSB2</name>
    <dbReference type="NCBI Taxonomy" id="913183"/>
    <lineage>
        <taxon>Viruses</taxon>
        <taxon>Duplodnaviria</taxon>
        <taxon>Heunggongvirae</taxon>
        <taxon>Uroviricota</taxon>
        <taxon>Caudoviricetes</taxon>
        <taxon>Autographivirales</taxon>
        <taxon>Autotranscriptaviridae</taxon>
        <taxon>Kelmasvirus</taxon>
        <taxon>Kelmasvirus RSB2</taxon>
    </lineage>
</organism>
<proteinExistence type="predicted"/>
<dbReference type="RefSeq" id="YP_009017737.1">
    <property type="nucleotide sequence ID" value="NC_023736.1"/>
</dbReference>
<name>E5RUZ6_9CAUD</name>
<keyword evidence="2" id="KW-1185">Reference proteome</keyword>
<dbReference type="KEGG" id="vg:18559150"/>
<sequence length="74" mass="8421">MLIVKRGKNTAKTITHKTRVVNAHDFECAQCAFANDNEACRTHDCDPRDFPEQGLESGVTIIWVPRKRLENHDA</sequence>
<gene>
    <name evidence="1" type="primary">ORF16</name>
</gene>
<dbReference type="GeneID" id="18559150"/>
<dbReference type="EMBL" id="AB597179">
    <property type="protein sequence ID" value="BAJ51804.1"/>
    <property type="molecule type" value="Genomic_DNA"/>
</dbReference>